<dbReference type="PANTHER" id="PTHR45614">
    <property type="entry name" value="MYB PROTEIN-RELATED"/>
    <property type="match status" value="1"/>
</dbReference>
<feature type="domain" description="Myb-like" evidence="1">
    <location>
        <begin position="82"/>
        <end position="128"/>
    </location>
</feature>
<dbReference type="PROSITE" id="PS50090">
    <property type="entry name" value="MYB_LIKE"/>
    <property type="match status" value="2"/>
</dbReference>
<keyword evidence="4" id="KW-1185">Reference proteome</keyword>
<dbReference type="EMBL" id="JAOAOG010000320">
    <property type="protein sequence ID" value="KAJ6229466.1"/>
    <property type="molecule type" value="Genomic_DNA"/>
</dbReference>
<dbReference type="SMART" id="SM00717">
    <property type="entry name" value="SANT"/>
    <property type="match status" value="2"/>
</dbReference>
<dbReference type="Proteomes" id="UP001150062">
    <property type="component" value="Unassembled WGS sequence"/>
</dbReference>
<feature type="domain" description="HTH myb-type" evidence="2">
    <location>
        <begin position="86"/>
        <end position="136"/>
    </location>
</feature>
<dbReference type="SUPFAM" id="SSF46689">
    <property type="entry name" value="Homeodomain-like"/>
    <property type="match status" value="1"/>
</dbReference>
<reference evidence="3" key="1">
    <citation type="submission" date="2022-08" db="EMBL/GenBank/DDBJ databases">
        <title>Novel sulfate-reducing endosymbionts in the free-living metamonad Anaeramoeba.</title>
        <authorList>
            <person name="Jerlstrom-Hultqvist J."/>
            <person name="Cepicka I."/>
            <person name="Gallot-Lavallee L."/>
            <person name="Salas-Leiva D."/>
            <person name="Curtis B.A."/>
            <person name="Zahonova K."/>
            <person name="Pipaliya S."/>
            <person name="Dacks J."/>
            <person name="Roger A.J."/>
        </authorList>
    </citation>
    <scope>NUCLEOTIDE SEQUENCE</scope>
    <source>
        <strain evidence="3">Schooner1</strain>
    </source>
</reference>
<gene>
    <name evidence="3" type="ORF">M0813_07694</name>
</gene>
<protein>
    <submittedName>
        <fullName evidence="3">Myb protein</fullName>
    </submittedName>
</protein>
<dbReference type="InterPro" id="IPR017930">
    <property type="entry name" value="Myb_dom"/>
</dbReference>
<comment type="caution">
    <text evidence="3">The sequence shown here is derived from an EMBL/GenBank/DDBJ whole genome shotgun (WGS) entry which is preliminary data.</text>
</comment>
<proteinExistence type="predicted"/>
<evidence type="ECO:0000313" key="3">
    <source>
        <dbReference type="EMBL" id="KAJ6229466.1"/>
    </source>
</evidence>
<dbReference type="CDD" id="cd00167">
    <property type="entry name" value="SANT"/>
    <property type="match status" value="2"/>
</dbReference>
<sequence>MSEIKKSPQLKRNKVRIKSSKCTLPKSQLWNNQKKGSWSKTEDQLLIKAKKENPNESWSIISQFVPGRNSKQCNERYKNVLDPNINRSPFSEKEIELIMEKQKIYGNSWKKIVIYFDRRTENMIKNLWYSGKRKANRKRKKKFKNDDQIYENKVERNNKIEIKKHIKQIQTQKSLNKKVTKNKKFHNQIIQGNHLSKHQEIIENEDTLLLNDLNFEQDNFDDIIKTASNPDMKQTNDSDKFFFDFQFNTLPFEWLIQDEIEHGVDYSFQDYLQTSFSVH</sequence>
<evidence type="ECO:0000259" key="2">
    <source>
        <dbReference type="PROSITE" id="PS51294"/>
    </source>
</evidence>
<evidence type="ECO:0000313" key="4">
    <source>
        <dbReference type="Proteomes" id="UP001150062"/>
    </source>
</evidence>
<dbReference type="InterPro" id="IPR001005">
    <property type="entry name" value="SANT/Myb"/>
</dbReference>
<evidence type="ECO:0000259" key="1">
    <source>
        <dbReference type="PROSITE" id="PS50090"/>
    </source>
</evidence>
<feature type="domain" description="HTH myb-type" evidence="2">
    <location>
        <begin position="32"/>
        <end position="85"/>
    </location>
</feature>
<name>A0ABQ8X9V8_9EUKA</name>
<dbReference type="PANTHER" id="PTHR45614:SF25">
    <property type="entry name" value="MYB PROTEIN"/>
    <property type="match status" value="1"/>
</dbReference>
<dbReference type="Gene3D" id="1.10.10.60">
    <property type="entry name" value="Homeodomain-like"/>
    <property type="match status" value="2"/>
</dbReference>
<dbReference type="InterPro" id="IPR009057">
    <property type="entry name" value="Homeodomain-like_sf"/>
</dbReference>
<dbReference type="Pfam" id="PF13921">
    <property type="entry name" value="Myb_DNA-bind_6"/>
    <property type="match status" value="1"/>
</dbReference>
<dbReference type="InterPro" id="IPR050560">
    <property type="entry name" value="MYB_TF"/>
</dbReference>
<feature type="domain" description="Myb-like" evidence="1">
    <location>
        <begin position="30"/>
        <end position="81"/>
    </location>
</feature>
<accession>A0ABQ8X9V8</accession>
<organism evidence="3 4">
    <name type="scientific">Anaeramoeba flamelloides</name>
    <dbReference type="NCBI Taxonomy" id="1746091"/>
    <lineage>
        <taxon>Eukaryota</taxon>
        <taxon>Metamonada</taxon>
        <taxon>Anaeramoebidae</taxon>
        <taxon>Anaeramoeba</taxon>
    </lineage>
</organism>
<dbReference type="PROSITE" id="PS51294">
    <property type="entry name" value="HTH_MYB"/>
    <property type="match status" value="2"/>
</dbReference>